<evidence type="ECO:0000313" key="3">
    <source>
        <dbReference type="EMBL" id="WWD19302.1"/>
    </source>
</evidence>
<dbReference type="CDD" id="cd05262">
    <property type="entry name" value="SDR_a7"/>
    <property type="match status" value="1"/>
</dbReference>
<gene>
    <name evidence="3" type="ORF">CI109_103760</name>
</gene>
<reference evidence="3" key="2">
    <citation type="submission" date="2024-01" db="EMBL/GenBank/DDBJ databases">
        <title>Comparative genomics of Cryptococcus and Kwoniella reveals pathogenesis evolution and contrasting modes of karyotype evolution via chromosome fusion or intercentromeric recombination.</title>
        <authorList>
            <person name="Coelho M.A."/>
            <person name="David-Palma M."/>
            <person name="Shea T."/>
            <person name="Bowers K."/>
            <person name="McGinley-Smith S."/>
            <person name="Mohammad A.W."/>
            <person name="Gnirke A."/>
            <person name="Yurkov A.M."/>
            <person name="Nowrousian M."/>
            <person name="Sun S."/>
            <person name="Cuomo C.A."/>
            <person name="Heitman J."/>
        </authorList>
    </citation>
    <scope>NUCLEOTIDE SEQUENCE</scope>
    <source>
        <strain evidence="3">CBS 12478</strain>
    </source>
</reference>
<dbReference type="InterPro" id="IPR036291">
    <property type="entry name" value="NAD(P)-bd_dom_sf"/>
</dbReference>
<feature type="domain" description="NAD(P)-binding" evidence="2">
    <location>
        <begin position="8"/>
        <end position="77"/>
    </location>
</feature>
<keyword evidence="4" id="KW-1185">Reference proteome</keyword>
<dbReference type="InterPro" id="IPR051783">
    <property type="entry name" value="NAD(P)-dependent_oxidoreduct"/>
</dbReference>
<dbReference type="GO" id="GO:0004029">
    <property type="term" value="F:aldehyde dehydrogenase (NAD+) activity"/>
    <property type="evidence" value="ECO:0007669"/>
    <property type="project" value="TreeGrafter"/>
</dbReference>
<accession>A0A5M6C7W4</accession>
<sequence length="301" mass="32200">MKVFTTNGTGWIGSHVVPILLAKGYEVTALARSEESAKKLEAQGVTVLRGDLQDTEVLSKGASEADAVLHLAYNHDFTKYGKESAELDFAAIKALAGPLEGTDKPLVITTAVGTPRTPRPLETEQAVDDITNPRGRAELVAAAYATKRVRVINMRLPYSVHGDNDPGFITLIVQAAKKHGFSAYIGEGTNLWSAVHVDDAAKLFLAAIETPADKFPSNPTSLHGVGDEGIPTREIAKTIGDKLGFETKSIPQSDAISHFGFVGAMFATGSNPSRALTTEWTGWEPRGKGLLEDIKTGTYIQ</sequence>
<dbReference type="Pfam" id="PF01370">
    <property type="entry name" value="Epimerase"/>
    <property type="match status" value="1"/>
</dbReference>
<dbReference type="Gene3D" id="3.40.50.720">
    <property type="entry name" value="NAD(P)-binding Rossmann-like Domain"/>
    <property type="match status" value="1"/>
</dbReference>
<dbReference type="GO" id="GO:0005737">
    <property type="term" value="C:cytoplasm"/>
    <property type="evidence" value="ECO:0007669"/>
    <property type="project" value="TreeGrafter"/>
</dbReference>
<dbReference type="OrthoDB" id="10000533at2759"/>
<dbReference type="InterPro" id="IPR001509">
    <property type="entry name" value="Epimerase_deHydtase"/>
</dbReference>
<proteinExistence type="predicted"/>
<dbReference type="SUPFAM" id="SSF51735">
    <property type="entry name" value="NAD(P)-binding Rossmann-fold domains"/>
    <property type="match status" value="1"/>
</dbReference>
<name>A0A5M6C7W4_9TREE</name>
<evidence type="ECO:0000259" key="1">
    <source>
        <dbReference type="Pfam" id="PF01370"/>
    </source>
</evidence>
<dbReference type="PANTHER" id="PTHR48079:SF9">
    <property type="entry name" value="PUTATIVE-RELATED"/>
    <property type="match status" value="1"/>
</dbReference>
<dbReference type="RefSeq" id="XP_031863899.1">
    <property type="nucleotide sequence ID" value="XM_032001736.1"/>
</dbReference>
<dbReference type="InterPro" id="IPR016040">
    <property type="entry name" value="NAD(P)-bd_dom"/>
</dbReference>
<reference evidence="3" key="1">
    <citation type="submission" date="2017-08" db="EMBL/GenBank/DDBJ databases">
        <authorList>
            <person name="Cuomo C."/>
            <person name="Billmyre B."/>
            <person name="Heitman J."/>
        </authorList>
    </citation>
    <scope>NUCLEOTIDE SEQUENCE</scope>
    <source>
        <strain evidence="3">CBS 12478</strain>
    </source>
</reference>
<organism evidence="3 4">
    <name type="scientific">Kwoniella shandongensis</name>
    <dbReference type="NCBI Taxonomy" id="1734106"/>
    <lineage>
        <taxon>Eukaryota</taxon>
        <taxon>Fungi</taxon>
        <taxon>Dikarya</taxon>
        <taxon>Basidiomycota</taxon>
        <taxon>Agaricomycotina</taxon>
        <taxon>Tremellomycetes</taxon>
        <taxon>Tremellales</taxon>
        <taxon>Cryptococcaceae</taxon>
        <taxon>Kwoniella</taxon>
    </lineage>
</organism>
<dbReference type="KEGG" id="ksn:43585844"/>
<feature type="domain" description="NAD-dependent epimerase/dehydratase" evidence="1">
    <location>
        <begin position="141"/>
        <end position="213"/>
    </location>
</feature>
<dbReference type="AlphaFoldDB" id="A0A5M6C7W4"/>
<protein>
    <submittedName>
        <fullName evidence="3">Uncharacterized protein</fullName>
    </submittedName>
</protein>
<evidence type="ECO:0000313" key="4">
    <source>
        <dbReference type="Proteomes" id="UP000322225"/>
    </source>
</evidence>
<dbReference type="Proteomes" id="UP000322225">
    <property type="component" value="Chromosome 6"/>
</dbReference>
<dbReference type="PANTHER" id="PTHR48079">
    <property type="entry name" value="PROTEIN YEEZ"/>
    <property type="match status" value="1"/>
</dbReference>
<evidence type="ECO:0000259" key="2">
    <source>
        <dbReference type="Pfam" id="PF13460"/>
    </source>
</evidence>
<dbReference type="GeneID" id="43585844"/>
<dbReference type="EMBL" id="CP144056">
    <property type="protein sequence ID" value="WWD19302.1"/>
    <property type="molecule type" value="Genomic_DNA"/>
</dbReference>
<dbReference type="Pfam" id="PF13460">
    <property type="entry name" value="NAD_binding_10"/>
    <property type="match status" value="1"/>
</dbReference>